<protein>
    <submittedName>
        <fullName evidence="1">Uncharacterized protein</fullName>
    </submittedName>
</protein>
<organism evidence="1 2">
    <name type="scientific">Choristoneura fumiferana</name>
    <name type="common">Spruce budworm moth</name>
    <name type="synonym">Archips fumiferana</name>
    <dbReference type="NCBI Taxonomy" id="7141"/>
    <lineage>
        <taxon>Eukaryota</taxon>
        <taxon>Metazoa</taxon>
        <taxon>Ecdysozoa</taxon>
        <taxon>Arthropoda</taxon>
        <taxon>Hexapoda</taxon>
        <taxon>Insecta</taxon>
        <taxon>Pterygota</taxon>
        <taxon>Neoptera</taxon>
        <taxon>Endopterygota</taxon>
        <taxon>Lepidoptera</taxon>
        <taxon>Glossata</taxon>
        <taxon>Ditrysia</taxon>
        <taxon>Tortricoidea</taxon>
        <taxon>Tortricidae</taxon>
        <taxon>Tortricinae</taxon>
        <taxon>Choristoneura</taxon>
    </lineage>
</organism>
<name>A0ACC0KPX7_CHOFU</name>
<keyword evidence="2" id="KW-1185">Reference proteome</keyword>
<dbReference type="Proteomes" id="UP001064048">
    <property type="component" value="Chromosome 18"/>
</dbReference>
<comment type="caution">
    <text evidence="1">The sequence shown here is derived from an EMBL/GenBank/DDBJ whole genome shotgun (WGS) entry which is preliminary data.</text>
</comment>
<proteinExistence type="predicted"/>
<evidence type="ECO:0000313" key="2">
    <source>
        <dbReference type="Proteomes" id="UP001064048"/>
    </source>
</evidence>
<accession>A0ACC0KPX7</accession>
<dbReference type="EMBL" id="CM046118">
    <property type="protein sequence ID" value="KAI8438384.1"/>
    <property type="molecule type" value="Genomic_DNA"/>
</dbReference>
<sequence length="1348" mass="148750">MCSPCGPMICYKYEDCGPPTGKASTSASRAEEGGAEKKDEKENQLKRTKSRELRGGIMYYSCHCIKRNGLQHDCRRTGCGGEPACLVLPDPLCAPSQLARARGLADPAPLAAHMRAASGGGSGGPADAGSGSGKRFIVCELKGIIPDAGSADKGGKCCKCPCSPSQAPTMQANPPVVGACFLAAASATPKAPVNTAGNTPGNQCPCKPSAGAQSTSQGQSSVFVLDEKTMDDIFKRFESKELAEPSEKVVIGPGGRPRKVKKPVVKEPCTRPGCVHWKPPPPCVWDLPCKADCFEAPVGIQPGRNPLSGGSGGSSGSGGGAGHGGRGGGQPGERMKLLTPQCCTGCSAPGGGSAAASGGPAAGLPVMARKYGHVLPSNDVMTPFDPLCPIPTGKSALTILENITENIEEIEEEFLVFRDLSSHPNIPEFFGLFLKRGVCSDDDQIWFVMELCTGGSVTDLCAGIRAHGNSLTEPQLAYVLRGTVRALTHLHAHRCMHRDVKGHNILLTENGEVKLVDFGVSSHLAATAARRNTSVGTPYWMAPEVIACEQQLDQSYDCRCDVWSVGITAIELAEGEPPLSGLHPMRALFQIPRNPPPTLAHPELFSSQLADFIAECLVKDMNQRPFARELLEHPLLLAVSSLEEKSHRKARPEKMYTDDLATLEVLTEDAIVEQLQKRYNQNQIYTYIGDILVAVNPFTDIGIYTTKSQQIYQGRCRSDNPPHIYAVADAAHQALMHQKQHQAIVISGESGAGKTESANLLLKQLVFLSKTQSGNVEDKILQVNPIMEAFGNARTGINANSSRFGKYLDLSLMRVGRMSGARISVYLLEQSRVVHQALGESNFHVFYYLYDGLESEGRWRKFYLDEQLKSRHRYLQPLSVAHREHNVHRWRQLNQAFKVVGFQDEEVQIIYKMLSAILHLGDIEFGETAGDDNTDNKATIIDTAPLHRASCLLGVETVDLRECLTSSSVVARGETIARHCSPVEAAVARDATARGLYARAFDRIVERINALLCQNRPYGTEQLSIGILDIFGFENFNRNSFEQLCINIANEQIQYYFNQHIFTWEQQEYMAEGVPVDLVEFSDNRPVLDMLLSRPMGLLALLDEESRFPRSTDRSLIEKFHNNIKSKYYVRPKSDAICFAIHHFAGRVVYQADGFLEKNRNFLPPEVVQLMRQSQYDIIRFLFQCPITKTGNLYSPLQGDMDTRSLDSPISGDTRERFNSRGLASQSRAQQTVSTYFRYSLMELLQKMVSGSPQYSFLAFSYDEEVKPSRDTCRLLLLRLKMDGWALGKSKVFLKYYHVEVLARIYEEQIRKVVLLQACARGWIARRYFLRLKAQMAISVLTLQKHMY</sequence>
<gene>
    <name evidence="1" type="ORF">MSG28_010933</name>
</gene>
<reference evidence="1 2" key="1">
    <citation type="journal article" date="2022" name="Genome Biol. Evol.">
        <title>The Spruce Budworm Genome: Reconstructing the Evolutionary History of Antifreeze Proteins.</title>
        <authorList>
            <person name="Beliveau C."/>
            <person name="Gagne P."/>
            <person name="Picq S."/>
            <person name="Vernygora O."/>
            <person name="Keeling C.I."/>
            <person name="Pinkney K."/>
            <person name="Doucet D."/>
            <person name="Wen F."/>
            <person name="Johnston J.S."/>
            <person name="Maaroufi H."/>
            <person name="Boyle B."/>
            <person name="Laroche J."/>
            <person name="Dewar K."/>
            <person name="Juretic N."/>
            <person name="Blackburn G."/>
            <person name="Nisole A."/>
            <person name="Brunet B."/>
            <person name="Brandao M."/>
            <person name="Lumley L."/>
            <person name="Duan J."/>
            <person name="Quan G."/>
            <person name="Lucarotti C.J."/>
            <person name="Roe A.D."/>
            <person name="Sperling F.A.H."/>
            <person name="Levesque R.C."/>
            <person name="Cusson M."/>
        </authorList>
    </citation>
    <scope>NUCLEOTIDE SEQUENCE [LARGE SCALE GENOMIC DNA]</scope>
    <source>
        <strain evidence="1">Glfc:IPQL:Cfum</strain>
    </source>
</reference>
<evidence type="ECO:0000313" key="1">
    <source>
        <dbReference type="EMBL" id="KAI8438384.1"/>
    </source>
</evidence>